<proteinExistence type="predicted"/>
<protein>
    <submittedName>
        <fullName evidence="1">Uncharacterized protein</fullName>
    </submittedName>
</protein>
<dbReference type="AlphaFoldDB" id="A0A1G6J5P8"/>
<reference evidence="2" key="1">
    <citation type="submission" date="2016-09" db="EMBL/GenBank/DDBJ databases">
        <authorList>
            <person name="Varghese N."/>
            <person name="Submissions S."/>
        </authorList>
    </citation>
    <scope>NUCLEOTIDE SEQUENCE [LARGE SCALE GENOMIC DNA]</scope>
    <source>
        <strain evidence="2">ANC 3699</strain>
    </source>
</reference>
<dbReference type="EMBL" id="FMYK01000003">
    <property type="protein sequence ID" value="SDC13949.1"/>
    <property type="molecule type" value="Genomic_DNA"/>
</dbReference>
<sequence>MNKLPDYHIIVTDIAGHQAQLFCLQLEAISTLKAKGFIEVKKYNGQGQLYHKNISDCSQSERLELITFLISIGALFSDGNGWSPAELVRYFKGQKLISDLFQVIGWKNSDTYEITIE</sequence>
<accession>A0A1G6J5P8</accession>
<dbReference type="RefSeq" id="WP_092618064.1">
    <property type="nucleotide sequence ID" value="NZ_FMYK01000003.1"/>
</dbReference>
<dbReference type="Proteomes" id="UP000242317">
    <property type="component" value="Unassembled WGS sequence"/>
</dbReference>
<keyword evidence="2" id="KW-1185">Reference proteome</keyword>
<gene>
    <name evidence="1" type="ORF">SAMN05421749_103246</name>
</gene>
<dbReference type="OrthoDB" id="6467024at2"/>
<evidence type="ECO:0000313" key="1">
    <source>
        <dbReference type="EMBL" id="SDC13949.1"/>
    </source>
</evidence>
<evidence type="ECO:0000313" key="2">
    <source>
        <dbReference type="Proteomes" id="UP000242317"/>
    </source>
</evidence>
<name>A0A1G6J5P8_9GAMM</name>
<organism evidence="1 2">
    <name type="scientific">Acinetobacter marinus</name>
    <dbReference type="NCBI Taxonomy" id="281375"/>
    <lineage>
        <taxon>Bacteria</taxon>
        <taxon>Pseudomonadati</taxon>
        <taxon>Pseudomonadota</taxon>
        <taxon>Gammaproteobacteria</taxon>
        <taxon>Moraxellales</taxon>
        <taxon>Moraxellaceae</taxon>
        <taxon>Acinetobacter</taxon>
    </lineage>
</organism>